<proteinExistence type="predicted"/>
<evidence type="ECO:0000313" key="1">
    <source>
        <dbReference type="EMBL" id="QHI96442.1"/>
    </source>
</evidence>
<sequence length="57" mass="6456">MIKPVRGFKSLKTVYATIKSLEVMHALKKGQARLFQFQNGIRKGVRLVKGQFGIYSS</sequence>
<evidence type="ECO:0000313" key="2">
    <source>
        <dbReference type="Proteomes" id="UP000463975"/>
    </source>
</evidence>
<dbReference type="Proteomes" id="UP000463975">
    <property type="component" value="Chromosome"/>
</dbReference>
<evidence type="ECO:0008006" key="3">
    <source>
        <dbReference type="Google" id="ProtNLM"/>
    </source>
</evidence>
<keyword evidence="2" id="KW-1185">Reference proteome</keyword>
<accession>A0A6P1NLD3</accession>
<organism evidence="1 2">
    <name type="scientific">Aristophania vespae</name>
    <dbReference type="NCBI Taxonomy" id="2697033"/>
    <lineage>
        <taxon>Bacteria</taxon>
        <taxon>Pseudomonadati</taxon>
        <taxon>Pseudomonadota</taxon>
        <taxon>Alphaproteobacteria</taxon>
        <taxon>Acetobacterales</taxon>
        <taxon>Acetobacteraceae</taxon>
        <taxon>Aristophania</taxon>
    </lineage>
</organism>
<dbReference type="KEGG" id="bomb:GT348_07780"/>
<dbReference type="EMBL" id="CP047652">
    <property type="protein sequence ID" value="QHI96442.1"/>
    <property type="molecule type" value="Genomic_DNA"/>
</dbReference>
<protein>
    <recommendedName>
        <fullName evidence="3">DDE-type integrase/transposase/recombinase</fullName>
    </recommendedName>
</protein>
<dbReference type="AlphaFoldDB" id="A0A6P1NLD3"/>
<reference evidence="1 2" key="1">
    <citation type="submission" date="2020-01" db="EMBL/GenBank/DDBJ databases">
        <title>Genome sequencing of strain KACC 21507.</title>
        <authorList>
            <person name="Heo J."/>
            <person name="Kim S.-J."/>
            <person name="Kim J.-S."/>
            <person name="Hong S.-B."/>
            <person name="Kwon S.-W."/>
        </authorList>
    </citation>
    <scope>NUCLEOTIDE SEQUENCE [LARGE SCALE GENOMIC DNA]</scope>
    <source>
        <strain evidence="1 2">KACC 21507</strain>
    </source>
</reference>
<gene>
    <name evidence="1" type="ORF">GT348_07780</name>
</gene>
<name>A0A6P1NLD3_9PROT</name>